<name>E9GDX0_DAPPU</name>
<accession>E9GDX0</accession>
<dbReference type="Proteomes" id="UP000000305">
    <property type="component" value="Unassembled WGS sequence"/>
</dbReference>
<organism evidence="1 2">
    <name type="scientific">Daphnia pulex</name>
    <name type="common">Water flea</name>
    <dbReference type="NCBI Taxonomy" id="6669"/>
    <lineage>
        <taxon>Eukaryota</taxon>
        <taxon>Metazoa</taxon>
        <taxon>Ecdysozoa</taxon>
        <taxon>Arthropoda</taxon>
        <taxon>Crustacea</taxon>
        <taxon>Branchiopoda</taxon>
        <taxon>Diplostraca</taxon>
        <taxon>Cladocera</taxon>
        <taxon>Anomopoda</taxon>
        <taxon>Daphniidae</taxon>
        <taxon>Daphnia</taxon>
    </lineage>
</organism>
<dbReference type="EMBL" id="GL732540">
    <property type="protein sequence ID" value="EFX82409.1"/>
    <property type="molecule type" value="Genomic_DNA"/>
</dbReference>
<dbReference type="KEGG" id="dpx:DAPPUDRAFT_101600"/>
<dbReference type="HOGENOM" id="CLU_1246479_0_0_1"/>
<evidence type="ECO:0000313" key="1">
    <source>
        <dbReference type="EMBL" id="EFX82409.1"/>
    </source>
</evidence>
<keyword evidence="2" id="KW-1185">Reference proteome</keyword>
<dbReference type="AlphaFoldDB" id="E9GDX0"/>
<protein>
    <submittedName>
        <fullName evidence="1">Uncharacterized protein</fullName>
    </submittedName>
</protein>
<sequence length="222" mass="25894">MTRRCWPFSGLGVDELPRIEIVNQTTNIKFLNRFSYHRRDMFFFLLSFANSQRQPRLNDWIRQEFRPSPSQSKAVDRKMVSWYPARVLHCHELFPDDGWQVNRTIATAFQGRDVFFSDFGPISLKLECVYICFGCHEAGLCHYLLDSGRQLDEGVLLGLFGVGVQVHLEPVKISKRRIVDRRIVRCDFSGLLSRSSKTRRIIRHSSEQKETECGKHEIIADN</sequence>
<dbReference type="InParanoid" id="E9GDX0"/>
<reference evidence="1 2" key="1">
    <citation type="journal article" date="2011" name="Science">
        <title>The ecoresponsive genome of Daphnia pulex.</title>
        <authorList>
            <person name="Colbourne J.K."/>
            <person name="Pfrender M.E."/>
            <person name="Gilbert D."/>
            <person name="Thomas W.K."/>
            <person name="Tucker A."/>
            <person name="Oakley T.H."/>
            <person name="Tokishita S."/>
            <person name="Aerts A."/>
            <person name="Arnold G.J."/>
            <person name="Basu M.K."/>
            <person name="Bauer D.J."/>
            <person name="Caceres C.E."/>
            <person name="Carmel L."/>
            <person name="Casola C."/>
            <person name="Choi J.H."/>
            <person name="Detter J.C."/>
            <person name="Dong Q."/>
            <person name="Dusheyko S."/>
            <person name="Eads B.D."/>
            <person name="Frohlich T."/>
            <person name="Geiler-Samerotte K.A."/>
            <person name="Gerlach D."/>
            <person name="Hatcher P."/>
            <person name="Jogdeo S."/>
            <person name="Krijgsveld J."/>
            <person name="Kriventseva E.V."/>
            <person name="Kultz D."/>
            <person name="Laforsch C."/>
            <person name="Lindquist E."/>
            <person name="Lopez J."/>
            <person name="Manak J.R."/>
            <person name="Muller J."/>
            <person name="Pangilinan J."/>
            <person name="Patwardhan R.P."/>
            <person name="Pitluck S."/>
            <person name="Pritham E.J."/>
            <person name="Rechtsteiner A."/>
            <person name="Rho M."/>
            <person name="Rogozin I.B."/>
            <person name="Sakarya O."/>
            <person name="Salamov A."/>
            <person name="Schaack S."/>
            <person name="Shapiro H."/>
            <person name="Shiga Y."/>
            <person name="Skalitzky C."/>
            <person name="Smith Z."/>
            <person name="Souvorov A."/>
            <person name="Sung W."/>
            <person name="Tang Z."/>
            <person name="Tsuchiya D."/>
            <person name="Tu H."/>
            <person name="Vos H."/>
            <person name="Wang M."/>
            <person name="Wolf Y.I."/>
            <person name="Yamagata H."/>
            <person name="Yamada T."/>
            <person name="Ye Y."/>
            <person name="Shaw J.R."/>
            <person name="Andrews J."/>
            <person name="Crease T.J."/>
            <person name="Tang H."/>
            <person name="Lucas S.M."/>
            <person name="Robertson H.M."/>
            <person name="Bork P."/>
            <person name="Koonin E.V."/>
            <person name="Zdobnov E.M."/>
            <person name="Grigoriev I.V."/>
            <person name="Lynch M."/>
            <person name="Boore J.L."/>
        </authorList>
    </citation>
    <scope>NUCLEOTIDE SEQUENCE [LARGE SCALE GENOMIC DNA]</scope>
</reference>
<proteinExistence type="predicted"/>
<gene>
    <name evidence="1" type="ORF">DAPPUDRAFT_101600</name>
</gene>
<evidence type="ECO:0000313" key="2">
    <source>
        <dbReference type="Proteomes" id="UP000000305"/>
    </source>
</evidence>